<organism evidence="2 3">
    <name type="scientific">Caldanaerobacter subterraneus subsp. pacificus DSM 12653</name>
    <dbReference type="NCBI Taxonomy" id="391606"/>
    <lineage>
        <taxon>Bacteria</taxon>
        <taxon>Bacillati</taxon>
        <taxon>Bacillota</taxon>
        <taxon>Clostridia</taxon>
        <taxon>Thermoanaerobacterales</taxon>
        <taxon>Thermoanaerobacteraceae</taxon>
        <taxon>Caldanaerobacter</taxon>
    </lineage>
</organism>
<evidence type="ECO:0000313" key="2">
    <source>
        <dbReference type="EMBL" id="KKC30795.1"/>
    </source>
</evidence>
<reference evidence="2 3" key="2">
    <citation type="journal article" date="2015" name="BMC Genomics">
        <title>Analysis of three genomes within the thermophilic bacterial species Caldanaerobacter subterraneus with a focus on carbon monoxide dehydrogenase evolution and hydrolase diversity.</title>
        <authorList>
            <person name="Sant'Anna F.H."/>
            <person name="Lebedinsky A.V."/>
            <person name="Sokolova T.G."/>
            <person name="Robb F.T."/>
            <person name="Gonzalez J.M."/>
        </authorList>
    </citation>
    <scope>NUCLEOTIDE SEQUENCE [LARGE SCALE GENOMIC DNA]</scope>
    <source>
        <strain evidence="2 3">DSM 12653</strain>
    </source>
</reference>
<name>A0A0F5PQC3_9THEO</name>
<evidence type="ECO:0000313" key="3">
    <source>
        <dbReference type="Proteomes" id="UP000010146"/>
    </source>
</evidence>
<dbReference type="EMBL" id="ABXP02000026">
    <property type="protein sequence ID" value="KKC30795.1"/>
    <property type="molecule type" value="Genomic_DNA"/>
</dbReference>
<reference evidence="2 3" key="1">
    <citation type="submission" date="2008-07" db="EMBL/GenBank/DDBJ databases">
        <authorList>
            <person name="Gonzalez J."/>
            <person name="Sokolova T."/>
            <person name="Ferriera S."/>
            <person name="Johnson J."/>
            <person name="Kravitz S."/>
            <person name="Beeson K."/>
            <person name="Sutton G."/>
            <person name="Rogers Y.-H."/>
            <person name="Friedman R."/>
            <person name="Frazier M."/>
            <person name="Venter J.C."/>
        </authorList>
    </citation>
    <scope>NUCLEOTIDE SEQUENCE [LARGE SCALE GENOMIC DNA]</scope>
    <source>
        <strain evidence="2 3">DSM 12653</strain>
    </source>
</reference>
<feature type="transmembrane region" description="Helical" evidence="1">
    <location>
        <begin position="9"/>
        <end position="26"/>
    </location>
</feature>
<accession>A0A0F5PQC3</accession>
<reference evidence="3" key="3">
    <citation type="submission" date="2015-02" db="EMBL/GenBank/DDBJ databases">
        <title>Genome analysis of three genomes within the thermophilic hydrogenogenic bacterial species Caldanaerobacter subterraneus.</title>
        <authorList>
            <person name="Sant'Anna F.H."/>
            <person name="Lebedinsky A."/>
            <person name="Sokolova T."/>
            <person name="Robb F.T."/>
            <person name="Gonzalez J.M."/>
        </authorList>
    </citation>
    <scope>NUCLEOTIDE SEQUENCE [LARGE SCALE GENOMIC DNA]</scope>
    <source>
        <strain evidence="3">DSM 12653</strain>
    </source>
</reference>
<feature type="transmembrane region" description="Helical" evidence="1">
    <location>
        <begin position="38"/>
        <end position="58"/>
    </location>
</feature>
<comment type="caution">
    <text evidence="2">The sequence shown here is derived from an EMBL/GenBank/DDBJ whole genome shotgun (WGS) entry which is preliminary data.</text>
</comment>
<protein>
    <submittedName>
        <fullName evidence="2">Uncharacterized protein</fullName>
    </submittedName>
</protein>
<sequence>MIGEFMKRWFQISIWIVLVAAILIIFEEKDTPEYYITLFSLIIGLVFFIIALILYVIYKRKDEKSD</sequence>
<keyword evidence="1" id="KW-0472">Membrane</keyword>
<evidence type="ECO:0000256" key="1">
    <source>
        <dbReference type="SAM" id="Phobius"/>
    </source>
</evidence>
<gene>
    <name evidence="2" type="ORF">CDSM653_00219</name>
</gene>
<keyword evidence="1" id="KW-0812">Transmembrane</keyword>
<proteinExistence type="predicted"/>
<dbReference type="RefSeq" id="WP_011024711.1">
    <property type="nucleotide sequence ID" value="NZ_ABXP02000026.1"/>
</dbReference>
<dbReference type="Proteomes" id="UP000010146">
    <property type="component" value="Unassembled WGS sequence"/>
</dbReference>
<dbReference type="AlphaFoldDB" id="A0A0F5PQC3"/>
<keyword evidence="1" id="KW-1133">Transmembrane helix</keyword>